<dbReference type="EMBL" id="VDGH01000002">
    <property type="protein sequence ID" value="TQR15756.1"/>
    <property type="molecule type" value="Genomic_DNA"/>
</dbReference>
<dbReference type="PANTHER" id="PTHR42852">
    <property type="entry name" value="THIOL:DISULFIDE INTERCHANGE PROTEIN DSBE"/>
    <property type="match status" value="1"/>
</dbReference>
<dbReference type="SUPFAM" id="SSF52833">
    <property type="entry name" value="Thioredoxin-like"/>
    <property type="match status" value="1"/>
</dbReference>
<dbReference type="InterPro" id="IPR050553">
    <property type="entry name" value="Thioredoxin_ResA/DsbE_sf"/>
</dbReference>
<dbReference type="GO" id="GO:0016209">
    <property type="term" value="F:antioxidant activity"/>
    <property type="evidence" value="ECO:0007669"/>
    <property type="project" value="InterPro"/>
</dbReference>
<dbReference type="PROSITE" id="PS00194">
    <property type="entry name" value="THIOREDOXIN_1"/>
    <property type="match status" value="1"/>
</dbReference>
<comment type="caution">
    <text evidence="3">The sequence shown here is derived from an EMBL/GenBank/DDBJ whole genome shotgun (WGS) entry which is preliminary data.</text>
</comment>
<sequence length="192" mass="21222">MKKKFIGLLIVGFLVAIATISFVKNNVDETEAFAGEQMGTDMAANPANEGIGQGDRAPNFTLTTLDGKEVSLADYQGKKVVLNFWATWCPPCKAEMPHMQNYYEDMAEQENVEILAVNLTSSDVGIDKVKLFKEDYGLSFLIPLDEEGDVGKTYQAITIPTTYMIDTTGTIQNKIVGPMDEQMLTDYVSKLK</sequence>
<organism evidence="3 4">
    <name type="scientific">Psychrobacillus lasiicapitis</name>
    <dbReference type="NCBI Taxonomy" id="1636719"/>
    <lineage>
        <taxon>Bacteria</taxon>
        <taxon>Bacillati</taxon>
        <taxon>Bacillota</taxon>
        <taxon>Bacilli</taxon>
        <taxon>Bacillales</taxon>
        <taxon>Bacillaceae</taxon>
        <taxon>Psychrobacillus</taxon>
    </lineage>
</organism>
<dbReference type="Pfam" id="PF00578">
    <property type="entry name" value="AhpC-TSA"/>
    <property type="match status" value="1"/>
</dbReference>
<dbReference type="InterPro" id="IPR000866">
    <property type="entry name" value="AhpC/TSA"/>
</dbReference>
<dbReference type="InterPro" id="IPR036249">
    <property type="entry name" value="Thioredoxin-like_sf"/>
</dbReference>
<evidence type="ECO:0000259" key="2">
    <source>
        <dbReference type="PROSITE" id="PS51352"/>
    </source>
</evidence>
<feature type="domain" description="Thioredoxin" evidence="2">
    <location>
        <begin position="51"/>
        <end position="192"/>
    </location>
</feature>
<dbReference type="Proteomes" id="UP000317316">
    <property type="component" value="Unassembled WGS sequence"/>
</dbReference>
<gene>
    <name evidence="3" type="ORF">FG382_03345</name>
</gene>
<dbReference type="InterPro" id="IPR013766">
    <property type="entry name" value="Thioredoxin_domain"/>
</dbReference>
<evidence type="ECO:0000313" key="3">
    <source>
        <dbReference type="EMBL" id="TQR15756.1"/>
    </source>
</evidence>
<dbReference type="AlphaFoldDB" id="A0A544TEE3"/>
<dbReference type="InterPro" id="IPR017937">
    <property type="entry name" value="Thioredoxin_CS"/>
</dbReference>
<dbReference type="OrthoDB" id="25753at2"/>
<dbReference type="Gene3D" id="3.40.30.10">
    <property type="entry name" value="Glutaredoxin"/>
    <property type="match status" value="1"/>
</dbReference>
<evidence type="ECO:0000313" key="4">
    <source>
        <dbReference type="Proteomes" id="UP000317316"/>
    </source>
</evidence>
<reference evidence="3 4" key="1">
    <citation type="submission" date="2019-05" db="EMBL/GenBank/DDBJ databases">
        <title>Psychrobacillus vulpis sp. nov., a new species isolated from feces of a red fox that inhabits in The Tablas de Daimiel Natural Park, Albacete, Spain.</title>
        <authorList>
            <person name="Rodriguez M."/>
            <person name="Reina J.C."/>
            <person name="Bejar V."/>
            <person name="Llamas I."/>
        </authorList>
    </citation>
    <scope>NUCLEOTIDE SEQUENCE [LARGE SCALE GENOMIC DNA]</scope>
    <source>
        <strain evidence="3 4">NEAU-3TGS17</strain>
    </source>
</reference>
<accession>A0A544TEE3</accession>
<keyword evidence="1" id="KW-1015">Disulfide bond</keyword>
<dbReference type="PANTHER" id="PTHR42852:SF17">
    <property type="entry name" value="THIOREDOXIN-LIKE PROTEIN HI_1115"/>
    <property type="match status" value="1"/>
</dbReference>
<dbReference type="PROSITE" id="PS51352">
    <property type="entry name" value="THIOREDOXIN_2"/>
    <property type="match status" value="1"/>
</dbReference>
<name>A0A544TEE3_9BACI</name>
<dbReference type="CDD" id="cd02966">
    <property type="entry name" value="TlpA_like_family"/>
    <property type="match status" value="1"/>
</dbReference>
<proteinExistence type="predicted"/>
<keyword evidence="4" id="KW-1185">Reference proteome</keyword>
<dbReference type="GO" id="GO:0016491">
    <property type="term" value="F:oxidoreductase activity"/>
    <property type="evidence" value="ECO:0007669"/>
    <property type="project" value="InterPro"/>
</dbReference>
<evidence type="ECO:0000256" key="1">
    <source>
        <dbReference type="ARBA" id="ARBA00023157"/>
    </source>
</evidence>
<dbReference type="RefSeq" id="WP_142537480.1">
    <property type="nucleotide sequence ID" value="NZ_BMIE01000001.1"/>
</dbReference>
<protein>
    <submittedName>
        <fullName evidence="3">Redoxin domain-containing protein</fullName>
    </submittedName>
</protein>